<evidence type="ECO:0000313" key="2">
    <source>
        <dbReference type="WBParaSite" id="PTRK_0000083300.1"/>
    </source>
</evidence>
<evidence type="ECO:0000313" key="1">
    <source>
        <dbReference type="Proteomes" id="UP000038045"/>
    </source>
</evidence>
<proteinExistence type="predicted"/>
<organism evidence="1 2">
    <name type="scientific">Parastrongyloides trichosuri</name>
    <name type="common">Possum-specific nematode worm</name>
    <dbReference type="NCBI Taxonomy" id="131310"/>
    <lineage>
        <taxon>Eukaryota</taxon>
        <taxon>Metazoa</taxon>
        <taxon>Ecdysozoa</taxon>
        <taxon>Nematoda</taxon>
        <taxon>Chromadorea</taxon>
        <taxon>Rhabditida</taxon>
        <taxon>Tylenchina</taxon>
        <taxon>Panagrolaimomorpha</taxon>
        <taxon>Strongyloidoidea</taxon>
        <taxon>Strongyloididae</taxon>
        <taxon>Parastrongyloides</taxon>
    </lineage>
</organism>
<reference evidence="2" key="1">
    <citation type="submission" date="2017-02" db="UniProtKB">
        <authorList>
            <consortium name="WormBaseParasite"/>
        </authorList>
    </citation>
    <scope>IDENTIFICATION</scope>
</reference>
<keyword evidence="1" id="KW-1185">Reference proteome</keyword>
<dbReference type="WBParaSite" id="PTRK_0000083300.1">
    <property type="protein sequence ID" value="PTRK_0000083300.1"/>
    <property type="gene ID" value="PTRK_0000083300"/>
</dbReference>
<dbReference type="AlphaFoldDB" id="A0A0N4Z1T7"/>
<sequence length="108" mass="12796">MENVLGQDVIKTPYDDPNAKTIDFLCDKTFFDECVLVLTECYNEVDKEFQAFPSNTNNKNRQLYFCETCEASFGQCLRSKYFGFCNIYYQLTQYIPIYVRSILKRIEM</sequence>
<name>A0A0N4Z1T7_PARTI</name>
<protein>
    <submittedName>
        <fullName evidence="2">Phospholipase A(2)</fullName>
    </submittedName>
</protein>
<dbReference type="Proteomes" id="UP000038045">
    <property type="component" value="Unplaced"/>
</dbReference>
<accession>A0A0N4Z1T7</accession>